<sequence length="203" mass="23380">MCKELPEAISSIFQIEQEDIEWGALEVESTVFKPQETLQVQSAEELSKPLEHGQPTSDSKEAKPMSLKEIVVSKQKCFIGQFLHQHVISLCYYNLAANAKSSEFLQIKGKQIKRMQKRESLRPRKSSKPLYDCLCTLRIPRDYFTPHLHNLCTTIPARQLPIDLCLASRVYHTANRKGHNTLLGIFGTSFLDDRFTDEEQRER</sequence>
<name>A0ABQ9V6S6_SAGOE</name>
<evidence type="ECO:0000313" key="2">
    <source>
        <dbReference type="EMBL" id="KAK2104122.1"/>
    </source>
</evidence>
<dbReference type="Proteomes" id="UP001266305">
    <property type="component" value="Unassembled WGS sequence"/>
</dbReference>
<reference evidence="2 3" key="1">
    <citation type="submission" date="2023-05" db="EMBL/GenBank/DDBJ databases">
        <title>B98-5 Cell Line De Novo Hybrid Assembly: An Optical Mapping Approach.</title>
        <authorList>
            <person name="Kananen K."/>
            <person name="Auerbach J.A."/>
            <person name="Kautto E."/>
            <person name="Blachly J.S."/>
        </authorList>
    </citation>
    <scope>NUCLEOTIDE SEQUENCE [LARGE SCALE GENOMIC DNA]</scope>
    <source>
        <strain evidence="2">B95-8</strain>
        <tissue evidence="2">Cell line</tissue>
    </source>
</reference>
<feature type="region of interest" description="Disordered" evidence="1">
    <location>
        <begin position="43"/>
        <end position="64"/>
    </location>
</feature>
<evidence type="ECO:0000256" key="1">
    <source>
        <dbReference type="SAM" id="MobiDB-lite"/>
    </source>
</evidence>
<gene>
    <name evidence="2" type="ORF">P7K49_017978</name>
</gene>
<keyword evidence="3" id="KW-1185">Reference proteome</keyword>
<comment type="caution">
    <text evidence="2">The sequence shown here is derived from an EMBL/GenBank/DDBJ whole genome shotgun (WGS) entry which is preliminary data.</text>
</comment>
<evidence type="ECO:0000313" key="3">
    <source>
        <dbReference type="Proteomes" id="UP001266305"/>
    </source>
</evidence>
<accession>A0ABQ9V6S6</accession>
<dbReference type="EMBL" id="JASSZA010000008">
    <property type="protein sequence ID" value="KAK2104122.1"/>
    <property type="molecule type" value="Genomic_DNA"/>
</dbReference>
<protein>
    <submittedName>
        <fullName evidence="2">Uncharacterized protein</fullName>
    </submittedName>
</protein>
<organism evidence="2 3">
    <name type="scientific">Saguinus oedipus</name>
    <name type="common">Cotton-top tamarin</name>
    <name type="synonym">Oedipomidas oedipus</name>
    <dbReference type="NCBI Taxonomy" id="9490"/>
    <lineage>
        <taxon>Eukaryota</taxon>
        <taxon>Metazoa</taxon>
        <taxon>Chordata</taxon>
        <taxon>Craniata</taxon>
        <taxon>Vertebrata</taxon>
        <taxon>Euteleostomi</taxon>
        <taxon>Mammalia</taxon>
        <taxon>Eutheria</taxon>
        <taxon>Euarchontoglires</taxon>
        <taxon>Primates</taxon>
        <taxon>Haplorrhini</taxon>
        <taxon>Platyrrhini</taxon>
        <taxon>Cebidae</taxon>
        <taxon>Callitrichinae</taxon>
        <taxon>Saguinus</taxon>
    </lineage>
</organism>
<proteinExistence type="predicted"/>